<feature type="signal peptide" evidence="2">
    <location>
        <begin position="1"/>
        <end position="22"/>
    </location>
</feature>
<accession>C0P5M3</accession>
<evidence type="ECO:0000313" key="3">
    <source>
        <dbReference type="EMBL" id="ACN28289.1"/>
    </source>
</evidence>
<reference evidence="3" key="1">
    <citation type="journal article" date="2009" name="PLoS Genet.">
        <title>Sequencing, mapping, and analysis of 27,455 maize full-length cDNAs.</title>
        <authorList>
            <person name="Soderlund C."/>
            <person name="Descour A."/>
            <person name="Kudrna D."/>
            <person name="Bomhoff M."/>
            <person name="Boyd L."/>
            <person name="Currie J."/>
            <person name="Angelova A."/>
            <person name="Collura K."/>
            <person name="Wissotski M."/>
            <person name="Ashley E."/>
            <person name="Morrow D."/>
            <person name="Fernandes J."/>
            <person name="Walbot V."/>
            <person name="Yu Y."/>
        </authorList>
    </citation>
    <scope>NUCLEOTIDE SEQUENCE</scope>
    <source>
        <strain evidence="3">B73</strain>
    </source>
</reference>
<dbReference type="AlphaFoldDB" id="C0P5M3"/>
<sequence>MIHPIGDVILFVLHVRMTQVVSDCFAAAGADGQRGEELLELVRQEEAPAARDRPGHAQAAPAGRRGHQQPHGGVQRRRAHPVVVGGGGGGGAAHAATASGGIGGGELRVQLQPQQWRRERRLSAVAVGVQQQQQANSCGSLGCRSRSGVPAAGAGPSSSSSSSRRAALRTLRCPGGRSPVGVQLQHAELDGWPKPRGHHHRRTVHQQL</sequence>
<protein>
    <submittedName>
        <fullName evidence="3">Uncharacterized protein</fullName>
    </submittedName>
</protein>
<dbReference type="EMBL" id="BT063592">
    <property type="protein sequence ID" value="ACN28289.1"/>
    <property type="molecule type" value="mRNA"/>
</dbReference>
<keyword evidence="2" id="KW-0732">Signal</keyword>
<feature type="compositionally biased region" description="Basic residues" evidence="1">
    <location>
        <begin position="195"/>
        <end position="208"/>
    </location>
</feature>
<evidence type="ECO:0000256" key="1">
    <source>
        <dbReference type="SAM" id="MobiDB-lite"/>
    </source>
</evidence>
<name>C0P5M3_MAIZE</name>
<organism evidence="3">
    <name type="scientific">Zea mays</name>
    <name type="common">Maize</name>
    <dbReference type="NCBI Taxonomy" id="4577"/>
    <lineage>
        <taxon>Eukaryota</taxon>
        <taxon>Viridiplantae</taxon>
        <taxon>Streptophyta</taxon>
        <taxon>Embryophyta</taxon>
        <taxon>Tracheophyta</taxon>
        <taxon>Spermatophyta</taxon>
        <taxon>Magnoliopsida</taxon>
        <taxon>Liliopsida</taxon>
        <taxon>Poales</taxon>
        <taxon>Poaceae</taxon>
        <taxon>PACMAD clade</taxon>
        <taxon>Panicoideae</taxon>
        <taxon>Andropogonodae</taxon>
        <taxon>Andropogoneae</taxon>
        <taxon>Tripsacinae</taxon>
        <taxon>Zea</taxon>
    </lineage>
</organism>
<proteinExistence type="evidence at transcript level"/>
<feature type="region of interest" description="Disordered" evidence="1">
    <location>
        <begin position="134"/>
        <end position="208"/>
    </location>
</feature>
<feature type="compositionally biased region" description="Basic residues" evidence="1">
    <location>
        <begin position="64"/>
        <end position="80"/>
    </location>
</feature>
<evidence type="ECO:0000256" key="2">
    <source>
        <dbReference type="SAM" id="SignalP"/>
    </source>
</evidence>
<feature type="chain" id="PRO_5002901584" evidence="2">
    <location>
        <begin position="23"/>
        <end position="208"/>
    </location>
</feature>
<feature type="region of interest" description="Disordered" evidence="1">
    <location>
        <begin position="47"/>
        <end position="104"/>
    </location>
</feature>
<feature type="compositionally biased region" description="Low complexity" evidence="1">
    <location>
        <begin position="134"/>
        <end position="165"/>
    </location>
</feature>